<dbReference type="NCBIfam" id="TIGR01726">
    <property type="entry name" value="HEQRo_perm_3TM"/>
    <property type="match status" value="1"/>
</dbReference>
<evidence type="ECO:0000256" key="4">
    <source>
        <dbReference type="ARBA" id="ARBA00022692"/>
    </source>
</evidence>
<keyword evidence="4 7" id="KW-0812">Transmembrane</keyword>
<keyword evidence="10" id="KW-1185">Reference proteome</keyword>
<keyword evidence="2 7" id="KW-0813">Transport</keyword>
<comment type="subcellular location">
    <subcellularLocation>
        <location evidence="1 7">Cell membrane</location>
        <topology evidence="1 7">Multi-pass membrane protein</topology>
    </subcellularLocation>
</comment>
<name>A0A495XT55_9MICO</name>
<evidence type="ECO:0000256" key="5">
    <source>
        <dbReference type="ARBA" id="ARBA00022989"/>
    </source>
</evidence>
<dbReference type="PROSITE" id="PS50928">
    <property type="entry name" value="ABC_TM1"/>
    <property type="match status" value="1"/>
</dbReference>
<dbReference type="GO" id="GO:0043190">
    <property type="term" value="C:ATP-binding cassette (ABC) transporter complex"/>
    <property type="evidence" value="ECO:0007669"/>
    <property type="project" value="InterPro"/>
</dbReference>
<dbReference type="GO" id="GO:0006865">
    <property type="term" value="P:amino acid transport"/>
    <property type="evidence" value="ECO:0007669"/>
    <property type="project" value="TreeGrafter"/>
</dbReference>
<evidence type="ECO:0000259" key="8">
    <source>
        <dbReference type="PROSITE" id="PS50928"/>
    </source>
</evidence>
<evidence type="ECO:0000256" key="6">
    <source>
        <dbReference type="ARBA" id="ARBA00023136"/>
    </source>
</evidence>
<dbReference type="InterPro" id="IPR010065">
    <property type="entry name" value="AA_ABC_transptr_permease_3TM"/>
</dbReference>
<accession>A0A495XT55</accession>
<protein>
    <submittedName>
        <fullName evidence="9">Amino acid ABC transporter membrane protein 2 (PAAT family)</fullName>
    </submittedName>
</protein>
<feature type="transmembrane region" description="Helical" evidence="7">
    <location>
        <begin position="107"/>
        <end position="128"/>
    </location>
</feature>
<comment type="caution">
    <text evidence="9">The sequence shown here is derived from an EMBL/GenBank/DDBJ whole genome shotgun (WGS) entry which is preliminary data.</text>
</comment>
<organism evidence="9 10">
    <name type="scientific">Terracoccus luteus</name>
    <dbReference type="NCBI Taxonomy" id="53356"/>
    <lineage>
        <taxon>Bacteria</taxon>
        <taxon>Bacillati</taxon>
        <taxon>Actinomycetota</taxon>
        <taxon>Actinomycetes</taxon>
        <taxon>Micrococcales</taxon>
        <taxon>Intrasporangiaceae</taxon>
        <taxon>Terracoccus</taxon>
    </lineage>
</organism>
<dbReference type="Proteomes" id="UP000278440">
    <property type="component" value="Unassembled WGS sequence"/>
</dbReference>
<dbReference type="InterPro" id="IPR035906">
    <property type="entry name" value="MetI-like_sf"/>
</dbReference>
<evidence type="ECO:0000256" key="1">
    <source>
        <dbReference type="ARBA" id="ARBA00004651"/>
    </source>
</evidence>
<keyword evidence="6 7" id="KW-0472">Membrane</keyword>
<proteinExistence type="inferred from homology"/>
<sequence length="309" mass="32780">MSAPSVLFDAPGPRARRRHAVLTVIGLLIVAGILAAVALKFRAEGQLESSLWTSLVTGEVWSFYILPGLVKTLEAAAISIVLAMVFGIVFGMGRLSQVRVVRWVSGVVVEFFRAVPVLLMMYFTFRYYSDNGVFRNDVNPLAAVVTALTLYNGSVIAELVRSGVYSLPKGQKEAGLSIGLTPSQTLRSIQLPQALTAMLPALVGQLVVILKDTALGTAVLYPELLQAARDIGTSYSNPIPAYLFIALIFILINYALTVVAGRVETRLRRRGGGPRRGAAVTGVAGAGTVDAPTDGVAGQGVYTGDASSR</sequence>
<evidence type="ECO:0000256" key="2">
    <source>
        <dbReference type="ARBA" id="ARBA00022448"/>
    </source>
</evidence>
<feature type="transmembrane region" description="Helical" evidence="7">
    <location>
        <begin position="20"/>
        <end position="39"/>
    </location>
</feature>
<dbReference type="EMBL" id="RBXT01000001">
    <property type="protein sequence ID" value="RKT77700.1"/>
    <property type="molecule type" value="Genomic_DNA"/>
</dbReference>
<feature type="domain" description="ABC transmembrane type-1" evidence="8">
    <location>
        <begin position="69"/>
        <end position="260"/>
    </location>
</feature>
<feature type="transmembrane region" description="Helical" evidence="7">
    <location>
        <begin position="241"/>
        <end position="260"/>
    </location>
</feature>
<dbReference type="PANTHER" id="PTHR30614">
    <property type="entry name" value="MEMBRANE COMPONENT OF AMINO ACID ABC TRANSPORTER"/>
    <property type="match status" value="1"/>
</dbReference>
<keyword evidence="3" id="KW-1003">Cell membrane</keyword>
<keyword evidence="5 7" id="KW-1133">Transmembrane helix</keyword>
<dbReference type="OrthoDB" id="4543034at2"/>
<dbReference type="PANTHER" id="PTHR30614:SF21">
    <property type="entry name" value="AMINO ACID ABC TRANSPORTER PERMEASE"/>
    <property type="match status" value="1"/>
</dbReference>
<dbReference type="Gene3D" id="1.10.3720.10">
    <property type="entry name" value="MetI-like"/>
    <property type="match status" value="1"/>
</dbReference>
<gene>
    <name evidence="9" type="ORF">DFJ68_1125</name>
</gene>
<dbReference type="InterPro" id="IPR043429">
    <property type="entry name" value="ArtM/GltK/GlnP/TcyL/YhdX-like"/>
</dbReference>
<dbReference type="InterPro" id="IPR000515">
    <property type="entry name" value="MetI-like"/>
</dbReference>
<dbReference type="GO" id="GO:0022857">
    <property type="term" value="F:transmembrane transporter activity"/>
    <property type="evidence" value="ECO:0007669"/>
    <property type="project" value="InterPro"/>
</dbReference>
<evidence type="ECO:0000256" key="3">
    <source>
        <dbReference type="ARBA" id="ARBA00022475"/>
    </source>
</evidence>
<evidence type="ECO:0000256" key="7">
    <source>
        <dbReference type="RuleBase" id="RU363032"/>
    </source>
</evidence>
<dbReference type="AlphaFoldDB" id="A0A495XT55"/>
<evidence type="ECO:0000313" key="10">
    <source>
        <dbReference type="Proteomes" id="UP000278440"/>
    </source>
</evidence>
<feature type="transmembrane region" description="Helical" evidence="7">
    <location>
        <begin position="76"/>
        <end position="95"/>
    </location>
</feature>
<comment type="similarity">
    <text evidence="7">Belongs to the binding-protein-dependent transport system permease family.</text>
</comment>
<dbReference type="Pfam" id="PF00528">
    <property type="entry name" value="BPD_transp_1"/>
    <property type="match status" value="1"/>
</dbReference>
<dbReference type="CDD" id="cd06261">
    <property type="entry name" value="TM_PBP2"/>
    <property type="match status" value="1"/>
</dbReference>
<evidence type="ECO:0000313" key="9">
    <source>
        <dbReference type="EMBL" id="RKT77700.1"/>
    </source>
</evidence>
<dbReference type="SUPFAM" id="SSF161098">
    <property type="entry name" value="MetI-like"/>
    <property type="match status" value="1"/>
</dbReference>
<dbReference type="RefSeq" id="WP_121031728.1">
    <property type="nucleotide sequence ID" value="NZ_RBXT01000001.1"/>
</dbReference>
<reference evidence="9 10" key="1">
    <citation type="submission" date="2018-10" db="EMBL/GenBank/DDBJ databases">
        <title>Sequencing the genomes of 1000 actinobacteria strains.</title>
        <authorList>
            <person name="Klenk H.-P."/>
        </authorList>
    </citation>
    <scope>NUCLEOTIDE SEQUENCE [LARGE SCALE GENOMIC DNA]</scope>
    <source>
        <strain evidence="9 10">DSM 44267</strain>
    </source>
</reference>